<evidence type="ECO:0000256" key="2">
    <source>
        <dbReference type="ARBA" id="ARBA00004286"/>
    </source>
</evidence>
<keyword evidence="4" id="KW-0158">Chromosome</keyword>
<evidence type="ECO:0000313" key="7">
    <source>
        <dbReference type="EMBL" id="KZS05013.1"/>
    </source>
</evidence>
<dbReference type="Pfam" id="PF25756">
    <property type="entry name" value="TPR_INTS8"/>
    <property type="match status" value="1"/>
</dbReference>
<dbReference type="GO" id="GO:0005694">
    <property type="term" value="C:chromosome"/>
    <property type="evidence" value="ECO:0007669"/>
    <property type="project" value="UniProtKB-SubCell"/>
</dbReference>
<reference evidence="7 8" key="1">
    <citation type="submission" date="2016-03" db="EMBL/GenBank/DDBJ databases">
        <title>EvidentialGene: Evidence-directed Construction of Genes on Genomes.</title>
        <authorList>
            <person name="Gilbert D.G."/>
            <person name="Choi J.-H."/>
            <person name="Mockaitis K."/>
            <person name="Colbourne J."/>
            <person name="Pfrender M."/>
        </authorList>
    </citation>
    <scope>NUCLEOTIDE SEQUENCE [LARGE SCALE GENOMIC DNA]</scope>
    <source>
        <strain evidence="7 8">Xinb3</strain>
        <tissue evidence="7">Complete organism</tissue>
    </source>
</reference>
<evidence type="ECO:0000259" key="6">
    <source>
        <dbReference type="Pfam" id="PF25756"/>
    </source>
</evidence>
<organism evidence="7 8">
    <name type="scientific">Daphnia magna</name>
    <dbReference type="NCBI Taxonomy" id="35525"/>
    <lineage>
        <taxon>Eukaryota</taxon>
        <taxon>Metazoa</taxon>
        <taxon>Ecdysozoa</taxon>
        <taxon>Arthropoda</taxon>
        <taxon>Crustacea</taxon>
        <taxon>Branchiopoda</taxon>
        <taxon>Diplostraca</taxon>
        <taxon>Cladocera</taxon>
        <taxon>Anomopoda</taxon>
        <taxon>Daphniidae</taxon>
        <taxon>Daphnia</taxon>
    </lineage>
</organism>
<accession>A0A0P5WNF3</accession>
<evidence type="ECO:0000256" key="4">
    <source>
        <dbReference type="ARBA" id="ARBA00022454"/>
    </source>
</evidence>
<comment type="subcellular location">
    <subcellularLocation>
        <location evidence="2">Chromosome</location>
    </subcellularLocation>
    <subcellularLocation>
        <location evidence="1">Nucleus</location>
    </subcellularLocation>
</comment>
<sequence>MDTGPKPVAEQSGTILWFEYLLDSSLLEKQLSRENSDSQATELIVEFLVNSHSLNVSEKNNSKVIDVEGTEAPNGSEPKTRKSLALKILALKCAAHLKWNFQLLENRVPLTLQQLLYQDLLFFSENGKVDIKSHISLDFREASPHTIFAVSTYHRWVLWALKSIQIITKPNKVLHIPMPGGQGPTFVPPHITEAMLNSLKLQAIDSVLILENILKELNGKKMIMPTISTFVSLTENSTSVSEHRWQEGYSISIEEFELQLRYDLAVWFMFANQYSVAKRHLQVVGRLFADCQSRKMEYCTISAPYLKGFLSACQIQGVNDEKSLTEKMHESIKNHYVGFLSVLQEDNIRREVPIHYREMAELDLLSAAASGKFTIAKDLVFKVQTLNVVRRALADYHIPGTYFKLLADEEGSGFQFLISELERVHQLGNKHDENKIKGLLSKILMTGGDKIKNSLFSNSLLKEIMQGELAKIEPALEHLPFNPDFPHSLLPQIECGELIQQLIESYRTSEIQTLLDRLSHGWPNRPLWTLYKKWEIPIPFQSAVMNLPKGMLQDWSYILLAKYRELLSLQDFAGAVEMLKAVEERGRTKQLANSQAGSKLFKLIEWEILLVDVLQFLHKWPVSSNSSRFAELTTQCRGCLGALQRGETIFPRSEVVDYCVALLLAACEWEFLLGLDVRWNLNLNVELASSLAAVCYDLQRDRERPTRKNAKSLWDLIIPAFNPTSANSGTMASQGGGSALKRTAAGALQQGGSSARDSPNANVPLVNRAALSKFCQLLYEPQSLNITLSLFVRLHNVVQDEANLEINADLSSLWPAVLSNANSYHLPGIGELLSQLLERALSLYPLNTDWLKLQGDLHFAQGFHSAAMSCFMTAASLASDYFHQVVPKQVLDEATVRRMIKCSHSASCFTQSALLCQLLEEIDYATAFRCLQERGCNDAMDSLYPFIWDVTLLEFIIQLHHKRGETQRKTAALKAIGMLELNANNNEEILREAAAQRKAQFLRCLAKQYL</sequence>
<dbReference type="PANTHER" id="PTHR13350:SF1">
    <property type="entry name" value="INTEGRATOR COMPLEX SUBUNIT 8"/>
    <property type="match status" value="1"/>
</dbReference>
<dbReference type="InterPro" id="IPR057980">
    <property type="entry name" value="TPR_INTS8"/>
</dbReference>
<dbReference type="PANTHER" id="PTHR13350">
    <property type="entry name" value="INTEGRATOR COMPLEX SUBUNIT 8"/>
    <property type="match status" value="1"/>
</dbReference>
<evidence type="ECO:0000256" key="5">
    <source>
        <dbReference type="ARBA" id="ARBA00023242"/>
    </source>
</evidence>
<comment type="caution">
    <text evidence="7">The sequence shown here is derived from an EMBL/GenBank/DDBJ whole genome shotgun (WGS) entry which is preliminary data.</text>
</comment>
<evidence type="ECO:0000313" key="8">
    <source>
        <dbReference type="Proteomes" id="UP000076858"/>
    </source>
</evidence>
<protein>
    <submittedName>
        <fullName evidence="7">Integrator complex subunit 8</fullName>
    </submittedName>
</protein>
<feature type="domain" description="INTS8 TPR repeats" evidence="6">
    <location>
        <begin position="493"/>
        <end position="1009"/>
    </location>
</feature>
<evidence type="ECO:0000256" key="1">
    <source>
        <dbReference type="ARBA" id="ARBA00004123"/>
    </source>
</evidence>
<evidence type="ECO:0000256" key="3">
    <source>
        <dbReference type="ARBA" id="ARBA00007147"/>
    </source>
</evidence>
<dbReference type="InterPro" id="IPR038751">
    <property type="entry name" value="INTS8"/>
</dbReference>
<name>A0A0P5WNF3_9CRUS</name>
<dbReference type="OrthoDB" id="64340at2759"/>
<dbReference type="Proteomes" id="UP000076858">
    <property type="component" value="Unassembled WGS sequence"/>
</dbReference>
<dbReference type="STRING" id="35525.A0A0P5WNF3"/>
<dbReference type="AlphaFoldDB" id="A0A0P5WNF3"/>
<dbReference type="GO" id="GO:0032039">
    <property type="term" value="C:integrator complex"/>
    <property type="evidence" value="ECO:0007669"/>
    <property type="project" value="TreeGrafter"/>
</dbReference>
<keyword evidence="5" id="KW-0539">Nucleus</keyword>
<dbReference type="EMBL" id="LRGB01003024">
    <property type="protein sequence ID" value="KZS05013.1"/>
    <property type="molecule type" value="Genomic_DNA"/>
</dbReference>
<gene>
    <name evidence="7" type="ORF">APZ42_031954</name>
</gene>
<dbReference type="GO" id="GO:0034472">
    <property type="term" value="P:snRNA 3'-end processing"/>
    <property type="evidence" value="ECO:0007669"/>
    <property type="project" value="InterPro"/>
</dbReference>
<keyword evidence="8" id="KW-1185">Reference proteome</keyword>
<comment type="similarity">
    <text evidence="3">Belongs to the Integrator subunit 8 family.</text>
</comment>
<proteinExistence type="inferred from homology"/>